<comment type="caution">
    <text evidence="2">The sequence shown here is derived from an EMBL/GenBank/DDBJ whole genome shotgun (WGS) entry which is preliminary data.</text>
</comment>
<feature type="compositionally biased region" description="Basic and acidic residues" evidence="1">
    <location>
        <begin position="49"/>
        <end position="61"/>
    </location>
</feature>
<reference evidence="3" key="1">
    <citation type="journal article" date="2019" name="Int. J. Syst. Evol. Microbiol.">
        <title>The Global Catalogue of Microorganisms (GCM) 10K type strain sequencing project: providing services to taxonomists for standard genome sequencing and annotation.</title>
        <authorList>
            <consortium name="The Broad Institute Genomics Platform"/>
            <consortium name="The Broad Institute Genome Sequencing Center for Infectious Disease"/>
            <person name="Wu L."/>
            <person name="Ma J."/>
        </authorList>
    </citation>
    <scope>NUCLEOTIDE SEQUENCE [LARGE SCALE GENOMIC DNA]</scope>
    <source>
        <strain evidence="3">Q85</strain>
    </source>
</reference>
<evidence type="ECO:0000313" key="3">
    <source>
        <dbReference type="Proteomes" id="UP001597283"/>
    </source>
</evidence>
<sequence>MIDHRHQPEEQAGQAVAEEGIVVLDGPGSVAVSMTPHAAEGTAESLSDAAREARRQAAEAE</sequence>
<keyword evidence="3" id="KW-1185">Reference proteome</keyword>
<name>A0ABW4NFB3_9SPHN</name>
<dbReference type="EMBL" id="JBHUFC010000006">
    <property type="protein sequence ID" value="MFD1788734.1"/>
    <property type="molecule type" value="Genomic_DNA"/>
</dbReference>
<organism evidence="2 3">
    <name type="scientific">Sphingomonas floccifaciens</name>
    <dbReference type="NCBI Taxonomy" id="1844115"/>
    <lineage>
        <taxon>Bacteria</taxon>
        <taxon>Pseudomonadati</taxon>
        <taxon>Pseudomonadota</taxon>
        <taxon>Alphaproteobacteria</taxon>
        <taxon>Sphingomonadales</taxon>
        <taxon>Sphingomonadaceae</taxon>
        <taxon>Sphingomonas</taxon>
    </lineage>
</organism>
<dbReference type="RefSeq" id="WP_380941115.1">
    <property type="nucleotide sequence ID" value="NZ_JBHUFC010000006.1"/>
</dbReference>
<evidence type="ECO:0000256" key="1">
    <source>
        <dbReference type="SAM" id="MobiDB-lite"/>
    </source>
</evidence>
<proteinExistence type="predicted"/>
<protein>
    <submittedName>
        <fullName evidence="2">Uncharacterized protein</fullName>
    </submittedName>
</protein>
<accession>A0ABW4NFB3</accession>
<dbReference type="Proteomes" id="UP001597283">
    <property type="component" value="Unassembled WGS sequence"/>
</dbReference>
<feature type="region of interest" description="Disordered" evidence="1">
    <location>
        <begin position="35"/>
        <end position="61"/>
    </location>
</feature>
<evidence type="ECO:0000313" key="2">
    <source>
        <dbReference type="EMBL" id="MFD1788734.1"/>
    </source>
</evidence>
<gene>
    <name evidence="2" type="ORF">ACFSC3_14285</name>
</gene>